<dbReference type="Pfam" id="PF13298">
    <property type="entry name" value="LigD_N"/>
    <property type="match status" value="1"/>
</dbReference>
<dbReference type="GO" id="GO:0016874">
    <property type="term" value="F:ligase activity"/>
    <property type="evidence" value="ECO:0007669"/>
    <property type="project" value="UniProtKB-KW"/>
</dbReference>
<dbReference type="PANTHER" id="PTHR39465">
    <property type="entry name" value="DNA LIGASE D, 3'-PHOSPHOESTERASE DOMAIN"/>
    <property type="match status" value="1"/>
</dbReference>
<protein>
    <submittedName>
        <fullName evidence="2">ATP-dependent DNA ligase</fullName>
    </submittedName>
</protein>
<dbReference type="PANTHER" id="PTHR39465:SF1">
    <property type="entry name" value="DNA LIGASE D 3'-PHOSPHOESTERASE DOMAIN-CONTAINING PROTEIN"/>
    <property type="match status" value="1"/>
</dbReference>
<dbReference type="EMBL" id="LKCM01000389">
    <property type="protein sequence ID" value="KPQ41272.1"/>
    <property type="molecule type" value="Genomic_DNA"/>
</dbReference>
<dbReference type="InterPro" id="IPR014144">
    <property type="entry name" value="LigD_PE_domain"/>
</dbReference>
<sequence>KTGQMKQYKPMLARLAEAPFSSDDYMEKRDFSMTPEPPMVHEKERCMDTGTDIDKSFVVQEHHARRLHYDLRLEKDGVLKSWAVPKGPPEISGDKRLAVQVEDHPLEYGKFEGMI</sequence>
<keyword evidence="2" id="KW-0436">Ligase</keyword>
<proteinExistence type="predicted"/>
<reference evidence="2 3" key="1">
    <citation type="submission" date="2015-09" db="EMBL/GenBank/DDBJ databases">
        <title>A metagenomics-based metabolic model of nitrate-dependent anaerobic oxidation of methane by Methanoperedens-like archaea.</title>
        <authorList>
            <person name="Arshad A."/>
            <person name="Speth D.R."/>
            <person name="De Graaf R.M."/>
            <person name="Op Den Camp H.J."/>
            <person name="Jetten M.S."/>
            <person name="Welte C.U."/>
        </authorList>
    </citation>
    <scope>NUCLEOTIDE SEQUENCE [LARGE SCALE GENOMIC DNA]</scope>
</reference>
<evidence type="ECO:0000259" key="1">
    <source>
        <dbReference type="Pfam" id="PF13298"/>
    </source>
</evidence>
<feature type="domain" description="DNA ligase D 3'-phosphoesterase" evidence="1">
    <location>
        <begin position="60"/>
        <end position="115"/>
    </location>
</feature>
<comment type="caution">
    <text evidence="2">The sequence shown here is derived from an EMBL/GenBank/DDBJ whole genome shotgun (WGS) entry which is preliminary data.</text>
</comment>
<dbReference type="Proteomes" id="UP000050360">
    <property type="component" value="Unassembled WGS sequence"/>
</dbReference>
<dbReference type="AlphaFoldDB" id="A0A0P8A498"/>
<gene>
    <name evidence="2" type="ORF">MPEBLZ_04180</name>
</gene>
<name>A0A0P8A498_9EURY</name>
<accession>A0A0P8A498</accession>
<evidence type="ECO:0000313" key="3">
    <source>
        <dbReference type="Proteomes" id="UP000050360"/>
    </source>
</evidence>
<evidence type="ECO:0000313" key="2">
    <source>
        <dbReference type="EMBL" id="KPQ41272.1"/>
    </source>
</evidence>
<feature type="non-terminal residue" evidence="2">
    <location>
        <position position="1"/>
    </location>
</feature>
<organism evidence="2 3">
    <name type="scientific">Candidatus Methanoperedens nitratireducens</name>
    <dbReference type="NCBI Taxonomy" id="1392998"/>
    <lineage>
        <taxon>Archaea</taxon>
        <taxon>Methanobacteriati</taxon>
        <taxon>Methanobacteriota</taxon>
        <taxon>Stenosarchaea group</taxon>
        <taxon>Methanomicrobia</taxon>
        <taxon>Methanosarcinales</taxon>
        <taxon>ANME-2 cluster</taxon>
        <taxon>Candidatus Methanoperedentaceae</taxon>
        <taxon>Candidatus Methanoperedens</taxon>
    </lineage>
</organism>
<feature type="non-terminal residue" evidence="2">
    <location>
        <position position="115"/>
    </location>
</feature>